<dbReference type="InterPro" id="IPR043502">
    <property type="entry name" value="DNA/RNA_pol_sf"/>
</dbReference>
<dbReference type="STRING" id="188477.A0A3S1BFX6"/>
<dbReference type="AlphaFoldDB" id="A0A3S1BFX6"/>
<dbReference type="PANTHER" id="PTHR37984:SF14">
    <property type="entry name" value="RIBONUCLEASE H"/>
    <property type="match status" value="1"/>
</dbReference>
<reference evidence="1 2" key="1">
    <citation type="submission" date="2019-01" db="EMBL/GenBank/DDBJ databases">
        <title>A draft genome assembly of the solar-powered sea slug Elysia chlorotica.</title>
        <authorList>
            <person name="Cai H."/>
            <person name="Li Q."/>
            <person name="Fang X."/>
            <person name="Li J."/>
            <person name="Curtis N.E."/>
            <person name="Altenburger A."/>
            <person name="Shibata T."/>
            <person name="Feng M."/>
            <person name="Maeda T."/>
            <person name="Schwartz J.A."/>
            <person name="Shigenobu S."/>
            <person name="Lundholm N."/>
            <person name="Nishiyama T."/>
            <person name="Yang H."/>
            <person name="Hasebe M."/>
            <person name="Li S."/>
            <person name="Pierce S.K."/>
            <person name="Wang J."/>
        </authorList>
    </citation>
    <scope>NUCLEOTIDE SEQUENCE [LARGE SCALE GENOMIC DNA]</scope>
    <source>
        <strain evidence="1">EC2010</strain>
        <tissue evidence="1">Whole organism of an adult</tissue>
    </source>
</reference>
<dbReference type="InterPro" id="IPR050951">
    <property type="entry name" value="Retrovirus_Pol_polyprotein"/>
</dbReference>
<evidence type="ECO:0000313" key="1">
    <source>
        <dbReference type="EMBL" id="RUS87373.1"/>
    </source>
</evidence>
<comment type="caution">
    <text evidence="1">The sequence shown here is derived from an EMBL/GenBank/DDBJ whole genome shotgun (WGS) entry which is preliminary data.</text>
</comment>
<dbReference type="SUPFAM" id="SSF56672">
    <property type="entry name" value="DNA/RNA polymerases"/>
    <property type="match status" value="1"/>
</dbReference>
<accession>A0A3S1BFX6</accession>
<protein>
    <recommendedName>
        <fullName evidence="3">Retrotransposon gag domain-containing protein</fullName>
    </recommendedName>
</protein>
<keyword evidence="2" id="KW-1185">Reference proteome</keyword>
<dbReference type="EMBL" id="RQTK01000112">
    <property type="protein sequence ID" value="RUS87373.1"/>
    <property type="molecule type" value="Genomic_DNA"/>
</dbReference>
<dbReference type="Gene3D" id="3.10.10.10">
    <property type="entry name" value="HIV Type 1 Reverse Transcriptase, subunit A, domain 1"/>
    <property type="match status" value="1"/>
</dbReference>
<dbReference type="PANTHER" id="PTHR37984">
    <property type="entry name" value="PROTEIN CBG26694"/>
    <property type="match status" value="1"/>
</dbReference>
<sequence length="315" mass="35694">MPYIKIEAFDGNIDTFENYSETLEQYFLANDIDERKRAPALLSGIGAKTYQLLRSLLTPDLPSTKSYEELKQITNEHLSPKPLEIAKRFRFQKRNQREGESIQTYCAEIKRLTQHCGFAQALDKAIAIEMAMRDATELNSSSNCTIAVHAVKNVHTPKKNFHANKSANFPPCNSCVLLWIVKGGNNPLFGRNWLQQFPLKWHELKMLKENSSTTKTILSTYGKDKLGDLLKRHQNIFSDGIGKIKSATAKLTLKPDTQPKFCKTRPVPYALVQKVSTELDNLERQGMISKVEHSDWATPLVPVLKRTGVCVETTK</sequence>
<dbReference type="OrthoDB" id="10064127at2759"/>
<name>A0A3S1BFX6_ELYCH</name>
<evidence type="ECO:0000313" key="2">
    <source>
        <dbReference type="Proteomes" id="UP000271974"/>
    </source>
</evidence>
<gene>
    <name evidence="1" type="ORF">EGW08_004827</name>
</gene>
<dbReference type="Proteomes" id="UP000271974">
    <property type="component" value="Unassembled WGS sequence"/>
</dbReference>
<organism evidence="1 2">
    <name type="scientific">Elysia chlorotica</name>
    <name type="common">Eastern emerald elysia</name>
    <name type="synonym">Sea slug</name>
    <dbReference type="NCBI Taxonomy" id="188477"/>
    <lineage>
        <taxon>Eukaryota</taxon>
        <taxon>Metazoa</taxon>
        <taxon>Spiralia</taxon>
        <taxon>Lophotrochozoa</taxon>
        <taxon>Mollusca</taxon>
        <taxon>Gastropoda</taxon>
        <taxon>Heterobranchia</taxon>
        <taxon>Euthyneura</taxon>
        <taxon>Panpulmonata</taxon>
        <taxon>Sacoglossa</taxon>
        <taxon>Placobranchoidea</taxon>
        <taxon>Plakobranchidae</taxon>
        <taxon>Elysia</taxon>
    </lineage>
</organism>
<proteinExistence type="predicted"/>
<evidence type="ECO:0008006" key="3">
    <source>
        <dbReference type="Google" id="ProtNLM"/>
    </source>
</evidence>